<protein>
    <submittedName>
        <fullName evidence="3">Uncharacterized protein</fullName>
    </submittedName>
</protein>
<dbReference type="Proteomes" id="UP001500567">
    <property type="component" value="Unassembled WGS sequence"/>
</dbReference>
<feature type="region of interest" description="Disordered" evidence="1">
    <location>
        <begin position="23"/>
        <end position="44"/>
    </location>
</feature>
<evidence type="ECO:0000313" key="4">
    <source>
        <dbReference type="Proteomes" id="UP001500567"/>
    </source>
</evidence>
<feature type="region of interest" description="Disordered" evidence="1">
    <location>
        <begin position="89"/>
        <end position="110"/>
    </location>
</feature>
<dbReference type="EMBL" id="BAABDJ010000038">
    <property type="protein sequence ID" value="GAA4017973.1"/>
    <property type="molecule type" value="Genomic_DNA"/>
</dbReference>
<gene>
    <name evidence="3" type="ORF">GCM10022408_34570</name>
</gene>
<dbReference type="RefSeq" id="WP_345074739.1">
    <property type="nucleotide sequence ID" value="NZ_BAABDJ010000038.1"/>
</dbReference>
<comment type="caution">
    <text evidence="3">The sequence shown here is derived from an EMBL/GenBank/DDBJ whole genome shotgun (WGS) entry which is preliminary data.</text>
</comment>
<organism evidence="3 4">
    <name type="scientific">Hymenobacter fastidiosus</name>
    <dbReference type="NCBI Taxonomy" id="486264"/>
    <lineage>
        <taxon>Bacteria</taxon>
        <taxon>Pseudomonadati</taxon>
        <taxon>Bacteroidota</taxon>
        <taxon>Cytophagia</taxon>
        <taxon>Cytophagales</taxon>
        <taxon>Hymenobacteraceae</taxon>
        <taxon>Hymenobacter</taxon>
    </lineage>
</organism>
<evidence type="ECO:0000256" key="1">
    <source>
        <dbReference type="SAM" id="MobiDB-lite"/>
    </source>
</evidence>
<name>A0ABP7SXI4_9BACT</name>
<accession>A0ABP7SXI4</accession>
<keyword evidence="4" id="KW-1185">Reference proteome</keyword>
<evidence type="ECO:0000313" key="3">
    <source>
        <dbReference type="EMBL" id="GAA4017973.1"/>
    </source>
</evidence>
<evidence type="ECO:0000256" key="2">
    <source>
        <dbReference type="SAM" id="SignalP"/>
    </source>
</evidence>
<keyword evidence="2" id="KW-0732">Signal</keyword>
<feature type="signal peptide" evidence="2">
    <location>
        <begin position="1"/>
        <end position="24"/>
    </location>
</feature>
<sequence>MKYVLLPLSLIMGALMLSPLSTTAQTTPKKPDTPAKTTQPILTTPKSLERDLDVFSSWVNDKLDRAETTVRRELPHIKEDFDRQSKRLDAAVDSLSGQSKREYTTQKGRYEQWASKQDSLDAVTRRAAPAADPQRRLLNETVVITKARATELPDLYGRLLEHTRDNRRQWSPADWSAASTVLSRLNGRYEQVREQLSLDDRLRVRSLQTEFRTLEKARDVKEAMSDK</sequence>
<feature type="chain" id="PRO_5046060751" evidence="2">
    <location>
        <begin position="25"/>
        <end position="227"/>
    </location>
</feature>
<proteinExistence type="predicted"/>
<feature type="compositionally biased region" description="Basic and acidic residues" evidence="1">
    <location>
        <begin position="99"/>
        <end position="110"/>
    </location>
</feature>
<feature type="compositionally biased region" description="Low complexity" evidence="1">
    <location>
        <begin position="23"/>
        <end position="40"/>
    </location>
</feature>
<reference evidence="4" key="1">
    <citation type="journal article" date="2019" name="Int. J. Syst. Evol. Microbiol.">
        <title>The Global Catalogue of Microorganisms (GCM) 10K type strain sequencing project: providing services to taxonomists for standard genome sequencing and annotation.</title>
        <authorList>
            <consortium name="The Broad Institute Genomics Platform"/>
            <consortium name="The Broad Institute Genome Sequencing Center for Infectious Disease"/>
            <person name="Wu L."/>
            <person name="Ma J."/>
        </authorList>
    </citation>
    <scope>NUCLEOTIDE SEQUENCE [LARGE SCALE GENOMIC DNA]</scope>
    <source>
        <strain evidence="4">JCM 17224</strain>
    </source>
</reference>